<keyword evidence="3" id="KW-1185">Reference proteome</keyword>
<comment type="caution">
    <text evidence="2">The sequence shown here is derived from an EMBL/GenBank/DDBJ whole genome shotgun (WGS) entry which is preliminary data.</text>
</comment>
<sequence>MDYVIAVQAPAYPLSDTCFATESAFAQHLRELRHSVGEDFEKVVLIAPALTEAEYAARRDHLGVVDFARDGVVFVPAHRTDTSARRFWLREASGLWRRIRDAVRTAGIVHSGVADDVWRPLMAMVNFAAWLSGRPVMFLVDIDFREHARRYRQVGLWNFRQYLVNRLIYDPLVYLQVWLAPRMFQLVLLKSASMVRDFGLRRAHVRNFYDTAHGADDVLSPAELAERNVMLREPDQPLEAVFFGRFVAYKGLDRAIEAVRLARAQGLDVRLTLIGEGECEASLRQQVAASGLQEAVRFLPPVPYGDPLFEQLRTKHVCVAAPLVEDTPRAAFDAMARGLPVVAFDISYFADLAQASGAVLLAPWPDPGGLAEGFRQLLSDRTRLSSMASAGVEFALSNTQAIWLERRARWMKGIVRPPESALALEGR</sequence>
<dbReference type="GO" id="GO:0016757">
    <property type="term" value="F:glycosyltransferase activity"/>
    <property type="evidence" value="ECO:0007669"/>
    <property type="project" value="InterPro"/>
</dbReference>
<evidence type="ECO:0000259" key="1">
    <source>
        <dbReference type="Pfam" id="PF00534"/>
    </source>
</evidence>
<evidence type="ECO:0000313" key="2">
    <source>
        <dbReference type="EMBL" id="PPE65553.1"/>
    </source>
</evidence>
<dbReference type="PANTHER" id="PTHR12526">
    <property type="entry name" value="GLYCOSYLTRANSFERASE"/>
    <property type="match status" value="1"/>
</dbReference>
<dbReference type="Gene3D" id="3.40.50.2000">
    <property type="entry name" value="Glycogen Phosphorylase B"/>
    <property type="match status" value="2"/>
</dbReference>
<dbReference type="Pfam" id="PF00534">
    <property type="entry name" value="Glycos_transf_1"/>
    <property type="match status" value="1"/>
</dbReference>
<gene>
    <name evidence="2" type="ORF">C1704_14100</name>
</gene>
<dbReference type="OrthoDB" id="509705at2"/>
<name>A0A2S5SS60_9BURK</name>
<reference evidence="2 3" key="1">
    <citation type="submission" date="2018-02" db="EMBL/GenBank/DDBJ databases">
        <title>Reclassifiation of [Polyangium] brachysporum DSM 7029 as Guopingzhaonella breviflexa gen. nov., sp. nov., a member of the family Comamonadaceae.</title>
        <authorList>
            <person name="Tang B."/>
        </authorList>
    </citation>
    <scope>NUCLEOTIDE SEQUENCE [LARGE SCALE GENOMIC DNA]</scope>
    <source>
        <strain evidence="2 3">BCRC 80649</strain>
    </source>
</reference>
<dbReference type="CDD" id="cd03801">
    <property type="entry name" value="GT4_PimA-like"/>
    <property type="match status" value="1"/>
</dbReference>
<feature type="domain" description="Glycosyl transferase family 1" evidence="1">
    <location>
        <begin position="232"/>
        <end position="390"/>
    </location>
</feature>
<dbReference type="RefSeq" id="WP_104303376.1">
    <property type="nucleotide sequence ID" value="NZ_PSNX01000013.1"/>
</dbReference>
<evidence type="ECO:0000313" key="3">
    <source>
        <dbReference type="Proteomes" id="UP000238605"/>
    </source>
</evidence>
<dbReference type="InterPro" id="IPR001296">
    <property type="entry name" value="Glyco_trans_1"/>
</dbReference>
<dbReference type="SUPFAM" id="SSF53756">
    <property type="entry name" value="UDP-Glycosyltransferase/glycogen phosphorylase"/>
    <property type="match status" value="1"/>
</dbReference>
<dbReference type="AlphaFoldDB" id="A0A2S5SS60"/>
<dbReference type="Proteomes" id="UP000238605">
    <property type="component" value="Unassembled WGS sequence"/>
</dbReference>
<accession>A0A2S5SS60</accession>
<organism evidence="2 3">
    <name type="scientific">Caldimonas caldifontis</name>
    <dbReference type="NCBI Taxonomy" id="1452508"/>
    <lineage>
        <taxon>Bacteria</taxon>
        <taxon>Pseudomonadati</taxon>
        <taxon>Pseudomonadota</taxon>
        <taxon>Betaproteobacteria</taxon>
        <taxon>Burkholderiales</taxon>
        <taxon>Sphaerotilaceae</taxon>
        <taxon>Caldimonas</taxon>
    </lineage>
</organism>
<proteinExistence type="predicted"/>
<protein>
    <recommendedName>
        <fullName evidence="1">Glycosyl transferase family 1 domain-containing protein</fullName>
    </recommendedName>
</protein>
<dbReference type="EMBL" id="PSNX01000013">
    <property type="protein sequence ID" value="PPE65553.1"/>
    <property type="molecule type" value="Genomic_DNA"/>
</dbReference>